<dbReference type="InterPro" id="IPR013022">
    <property type="entry name" value="Xyl_isomerase-like_TIM-brl"/>
</dbReference>
<dbReference type="KEGG" id="sawl:NGM29_11825"/>
<dbReference type="InterPro" id="IPR050312">
    <property type="entry name" value="IolE/XylAMocC-like"/>
</dbReference>
<dbReference type="GO" id="GO:0016853">
    <property type="term" value="F:isomerase activity"/>
    <property type="evidence" value="ECO:0007669"/>
    <property type="project" value="UniProtKB-KW"/>
</dbReference>
<dbReference type="RefSeq" id="WP_254156418.1">
    <property type="nucleotide sequence ID" value="NZ_CP100355.1"/>
</dbReference>
<dbReference type="PANTHER" id="PTHR12110">
    <property type="entry name" value="HYDROXYPYRUVATE ISOMERASE"/>
    <property type="match status" value="1"/>
</dbReference>
<evidence type="ECO:0000259" key="1">
    <source>
        <dbReference type="Pfam" id="PF01261"/>
    </source>
</evidence>
<keyword evidence="3" id="KW-1185">Reference proteome</keyword>
<reference evidence="2" key="1">
    <citation type="submission" date="2022-06" db="EMBL/GenBank/DDBJ databases">
        <title>Diverse halophilic archaea isolated from saline environments.</title>
        <authorList>
            <person name="Cui H.-L."/>
        </authorList>
    </citation>
    <scope>NUCLEOTIDE SEQUENCE</scope>
    <source>
        <strain evidence="2">WLHS1</strain>
    </source>
</reference>
<dbReference type="EMBL" id="CP100355">
    <property type="protein sequence ID" value="UTF52478.1"/>
    <property type="molecule type" value="Genomic_DNA"/>
</dbReference>
<dbReference type="GeneID" id="73290745"/>
<proteinExistence type="predicted"/>
<dbReference type="Gene3D" id="3.20.20.150">
    <property type="entry name" value="Divalent-metal-dependent TIM barrel enzymes"/>
    <property type="match status" value="1"/>
</dbReference>
<organism evidence="2 3">
    <name type="scientific">Natronosalvus rutilus</name>
    <dbReference type="NCBI Taxonomy" id="2953753"/>
    <lineage>
        <taxon>Archaea</taxon>
        <taxon>Methanobacteriati</taxon>
        <taxon>Methanobacteriota</taxon>
        <taxon>Stenosarchaea group</taxon>
        <taxon>Halobacteria</taxon>
        <taxon>Halobacteriales</taxon>
        <taxon>Natrialbaceae</taxon>
        <taxon>Natronosalvus</taxon>
    </lineage>
</organism>
<dbReference type="Proteomes" id="UP001056855">
    <property type="component" value="Chromosome"/>
</dbReference>
<dbReference type="PANTHER" id="PTHR12110:SF41">
    <property type="entry name" value="INOSOSE DEHYDRATASE"/>
    <property type="match status" value="1"/>
</dbReference>
<gene>
    <name evidence="2" type="ORF">NGM29_11825</name>
</gene>
<feature type="domain" description="Xylose isomerase-like TIM barrel" evidence="1">
    <location>
        <begin position="21"/>
        <end position="245"/>
    </location>
</feature>
<dbReference type="InterPro" id="IPR036237">
    <property type="entry name" value="Xyl_isomerase-like_sf"/>
</dbReference>
<dbReference type="AlphaFoldDB" id="A0A9E7N8R9"/>
<dbReference type="SUPFAM" id="SSF51658">
    <property type="entry name" value="Xylose isomerase-like"/>
    <property type="match status" value="1"/>
</dbReference>
<keyword evidence="2" id="KW-0413">Isomerase</keyword>
<dbReference type="Pfam" id="PF01261">
    <property type="entry name" value="AP_endonuc_2"/>
    <property type="match status" value="1"/>
</dbReference>
<accession>A0A9E7N8R9</accession>
<protein>
    <submittedName>
        <fullName evidence="2">Sugar phosphate isomerase/epimerase</fullName>
    </submittedName>
</protein>
<evidence type="ECO:0000313" key="2">
    <source>
        <dbReference type="EMBL" id="UTF52478.1"/>
    </source>
</evidence>
<sequence length="259" mass="29288">MTMHVGLCTISAKERPVEEVLELAADAGYDGVELWGRDHVGDGSEATCERINEAASARGLEIASYGSYLRCGSDDFADDLEHELAVTDRLDTDIIRVWAGSQEYGDHDDEHWDRVVADLERLTEHAADYDVEITVEKHNNTVTHTREGARRLVEAIDDERCRLNYQPGFSIPSDELEREAWELAPLSNQLHLQTTRERTERARAPLAEAYYDLEAILEPFLEDGFDGFANVEFVTDERPYREAIEADLETVRSIVSTGR</sequence>
<evidence type="ECO:0000313" key="3">
    <source>
        <dbReference type="Proteomes" id="UP001056855"/>
    </source>
</evidence>
<name>A0A9E7N8R9_9EURY</name>